<keyword evidence="1" id="KW-1015">Disulfide bond</keyword>
<dbReference type="InterPro" id="IPR036249">
    <property type="entry name" value="Thioredoxin-like_sf"/>
</dbReference>
<reference evidence="3" key="1">
    <citation type="submission" date="2020-11" db="EMBL/GenBank/DDBJ databases">
        <title>Sequencing the genomes of 1000 actinobacteria strains.</title>
        <authorList>
            <person name="Klenk H.-P."/>
        </authorList>
    </citation>
    <scope>NUCLEOTIDE SEQUENCE</scope>
    <source>
        <strain evidence="3">DSM 26152</strain>
    </source>
</reference>
<dbReference type="PANTHER" id="PTHR46115">
    <property type="entry name" value="THIOREDOXIN-LIKE PROTEIN 1"/>
    <property type="match status" value="1"/>
</dbReference>
<keyword evidence="4" id="KW-1185">Reference proteome</keyword>
<dbReference type="EMBL" id="JADOTZ010000001">
    <property type="protein sequence ID" value="MBG6085321.1"/>
    <property type="molecule type" value="Genomic_DNA"/>
</dbReference>
<dbReference type="Gene3D" id="3.40.30.10">
    <property type="entry name" value="Glutaredoxin"/>
    <property type="match status" value="1"/>
</dbReference>
<proteinExistence type="predicted"/>
<dbReference type="InterPro" id="IPR013766">
    <property type="entry name" value="Thioredoxin_domain"/>
</dbReference>
<evidence type="ECO:0000313" key="3">
    <source>
        <dbReference type="EMBL" id="MBG6085321.1"/>
    </source>
</evidence>
<dbReference type="CDD" id="cd02947">
    <property type="entry name" value="TRX_family"/>
    <property type="match status" value="1"/>
</dbReference>
<dbReference type="InterPro" id="IPR017937">
    <property type="entry name" value="Thioredoxin_CS"/>
</dbReference>
<dbReference type="Pfam" id="PF00085">
    <property type="entry name" value="Thioredoxin"/>
    <property type="match status" value="1"/>
</dbReference>
<feature type="domain" description="Thioredoxin" evidence="2">
    <location>
        <begin position="1"/>
        <end position="105"/>
    </location>
</feature>
<organism evidence="3 4">
    <name type="scientific">Zhihengliuella flava</name>
    <dbReference type="NCBI Taxonomy" id="1285193"/>
    <lineage>
        <taxon>Bacteria</taxon>
        <taxon>Bacillati</taxon>
        <taxon>Actinomycetota</taxon>
        <taxon>Actinomycetes</taxon>
        <taxon>Micrococcales</taxon>
        <taxon>Micrococcaceae</taxon>
        <taxon>Zhihengliuella</taxon>
    </lineage>
</organism>
<name>A0A931DD13_9MICC</name>
<protein>
    <submittedName>
        <fullName evidence="3">Thioredoxin 1</fullName>
    </submittedName>
</protein>
<dbReference type="RefSeq" id="WP_196836518.1">
    <property type="nucleotide sequence ID" value="NZ_JADOTZ010000001.1"/>
</dbReference>
<sequence length="127" mass="13712">MATIDITESELSQVLADNEIVLLDFWADWCGPCKQFAPVYEQTSEQHDDVVFGKVDTEAEQQLAAAAGITSIPTLMAFREQVLVYSQPGAVGGAQLNQLVDAVKALDMEEVHAKVAEQAQQEGSASD</sequence>
<dbReference type="PROSITE" id="PS00194">
    <property type="entry name" value="THIOREDOXIN_1"/>
    <property type="match status" value="1"/>
</dbReference>
<accession>A0A931DD13</accession>
<gene>
    <name evidence="3" type="ORF">IW252_002088</name>
</gene>
<evidence type="ECO:0000259" key="2">
    <source>
        <dbReference type="PROSITE" id="PS51352"/>
    </source>
</evidence>
<dbReference type="AlphaFoldDB" id="A0A931DD13"/>
<evidence type="ECO:0000313" key="4">
    <source>
        <dbReference type="Proteomes" id="UP000625033"/>
    </source>
</evidence>
<dbReference type="SUPFAM" id="SSF52833">
    <property type="entry name" value="Thioredoxin-like"/>
    <property type="match status" value="1"/>
</dbReference>
<evidence type="ECO:0000256" key="1">
    <source>
        <dbReference type="ARBA" id="ARBA00023157"/>
    </source>
</evidence>
<dbReference type="PROSITE" id="PS51352">
    <property type="entry name" value="THIOREDOXIN_2"/>
    <property type="match status" value="1"/>
</dbReference>
<comment type="caution">
    <text evidence="3">The sequence shown here is derived from an EMBL/GenBank/DDBJ whole genome shotgun (WGS) entry which is preliminary data.</text>
</comment>
<dbReference type="PRINTS" id="PR00421">
    <property type="entry name" value="THIOREDOXIN"/>
</dbReference>
<dbReference type="Proteomes" id="UP000625033">
    <property type="component" value="Unassembled WGS sequence"/>
</dbReference>